<feature type="compositionally biased region" description="Low complexity" evidence="1">
    <location>
        <begin position="91"/>
        <end position="111"/>
    </location>
</feature>
<comment type="caution">
    <text evidence="2">The sequence shown here is derived from an EMBL/GenBank/DDBJ whole genome shotgun (WGS) entry which is preliminary data.</text>
</comment>
<evidence type="ECO:0000313" key="3">
    <source>
        <dbReference type="Proteomes" id="UP000521872"/>
    </source>
</evidence>
<keyword evidence="3" id="KW-1185">Reference proteome</keyword>
<proteinExistence type="predicted"/>
<evidence type="ECO:0000313" key="2">
    <source>
        <dbReference type="EMBL" id="KAF4612877.1"/>
    </source>
</evidence>
<sequence>MSVLTANRRALSSVCRLSSCSTAGSSSSSRLIHSSCSHQAAAALSPSGLGVEGELEEISIQPIFDIFDAPTRLAESSEFIRSKYASKSKAPAKPVVASAQAPTTPPSRTMPSPLPAPIIFDGPARPKNEAFAFQRRMRDAGLAPSPHPRRTPNQIPSARAYSSSEPAVQLFDGPAKITRYHHQSTSDKEYNSSSSKYLVAVGVAGAIGYASIMNNHDESRSSRR</sequence>
<dbReference type="AlphaFoldDB" id="A0A8H4QM85"/>
<protein>
    <submittedName>
        <fullName evidence="2">Uncharacterized protein</fullName>
    </submittedName>
</protein>
<name>A0A8H4QM85_9AGAR</name>
<feature type="region of interest" description="Disordered" evidence="1">
    <location>
        <begin position="140"/>
        <end position="165"/>
    </location>
</feature>
<feature type="compositionally biased region" description="Polar residues" evidence="1">
    <location>
        <begin position="151"/>
        <end position="165"/>
    </location>
</feature>
<evidence type="ECO:0000256" key="1">
    <source>
        <dbReference type="SAM" id="MobiDB-lite"/>
    </source>
</evidence>
<organism evidence="2 3">
    <name type="scientific">Agrocybe pediades</name>
    <dbReference type="NCBI Taxonomy" id="84607"/>
    <lineage>
        <taxon>Eukaryota</taxon>
        <taxon>Fungi</taxon>
        <taxon>Dikarya</taxon>
        <taxon>Basidiomycota</taxon>
        <taxon>Agaricomycotina</taxon>
        <taxon>Agaricomycetes</taxon>
        <taxon>Agaricomycetidae</taxon>
        <taxon>Agaricales</taxon>
        <taxon>Agaricineae</taxon>
        <taxon>Strophariaceae</taxon>
        <taxon>Agrocybe</taxon>
    </lineage>
</organism>
<dbReference type="EMBL" id="JAACJL010000046">
    <property type="protein sequence ID" value="KAF4612877.1"/>
    <property type="molecule type" value="Genomic_DNA"/>
</dbReference>
<gene>
    <name evidence="2" type="ORF">D9613_010998</name>
</gene>
<reference evidence="2 3" key="1">
    <citation type="submission" date="2019-12" db="EMBL/GenBank/DDBJ databases">
        <authorList>
            <person name="Floudas D."/>
            <person name="Bentzer J."/>
            <person name="Ahren D."/>
            <person name="Johansson T."/>
            <person name="Persson P."/>
            <person name="Tunlid A."/>
        </authorList>
    </citation>
    <scope>NUCLEOTIDE SEQUENCE [LARGE SCALE GENOMIC DNA]</scope>
    <source>
        <strain evidence="2 3">CBS 102.39</strain>
    </source>
</reference>
<feature type="region of interest" description="Disordered" evidence="1">
    <location>
        <begin position="91"/>
        <end position="114"/>
    </location>
</feature>
<dbReference type="Proteomes" id="UP000521872">
    <property type="component" value="Unassembled WGS sequence"/>
</dbReference>
<accession>A0A8H4QM85</accession>